<dbReference type="InterPro" id="IPR050111">
    <property type="entry name" value="C-type_lectin/snaclec_domain"/>
</dbReference>
<dbReference type="Proteomes" id="UP000887575">
    <property type="component" value="Unassembled WGS sequence"/>
</dbReference>
<dbReference type="SMART" id="SM00034">
    <property type="entry name" value="CLECT"/>
    <property type="match status" value="2"/>
</dbReference>
<feature type="domain" description="C-type lectin" evidence="2">
    <location>
        <begin position="39"/>
        <end position="151"/>
    </location>
</feature>
<sequence length="336" mass="36570">MTFSLLKVFFLGLSSILVVEGDCPDGSYAFTSKTSITECILPLDADAAYGTAKEICQFANGGRLIQIASLEENLYASAFSEITLGGSDFTALIGLERRADGKWTYSDGSPLIYENWIGGEAPDNGTCAALDGTSKKWVAVPGTVPYKFICTFPPKGNSLPSSILTTLGTITTTTNPTKAHTTTTTTRPPTRGCPSGWVNFTDHCYYFYNRLVSDKSFAIDFISAETQCQKLGGSQSHLVSIHSDAEYNFLNANIKTDDVPCVNGRAFIGLSCSNGSYKWTDSSSVNYNKAHTCFNDQSAVYAIINDSGCQNANDYWLEDYANSSIKQQRFICKMPM</sequence>
<feature type="domain" description="C-type lectin" evidence="2">
    <location>
        <begin position="200"/>
        <end position="318"/>
    </location>
</feature>
<organism evidence="3 4">
    <name type="scientific">Mesorhabditis belari</name>
    <dbReference type="NCBI Taxonomy" id="2138241"/>
    <lineage>
        <taxon>Eukaryota</taxon>
        <taxon>Metazoa</taxon>
        <taxon>Ecdysozoa</taxon>
        <taxon>Nematoda</taxon>
        <taxon>Chromadorea</taxon>
        <taxon>Rhabditida</taxon>
        <taxon>Rhabditina</taxon>
        <taxon>Rhabditomorpha</taxon>
        <taxon>Rhabditoidea</taxon>
        <taxon>Rhabditidae</taxon>
        <taxon>Mesorhabditinae</taxon>
        <taxon>Mesorhabditis</taxon>
    </lineage>
</organism>
<dbReference type="InterPro" id="IPR016187">
    <property type="entry name" value="CTDL_fold"/>
</dbReference>
<keyword evidence="1" id="KW-0732">Signal</keyword>
<dbReference type="AlphaFoldDB" id="A0AAF3ELX1"/>
<name>A0AAF3ELX1_9BILA</name>
<evidence type="ECO:0000313" key="3">
    <source>
        <dbReference type="Proteomes" id="UP000887575"/>
    </source>
</evidence>
<dbReference type="SUPFAM" id="SSF56436">
    <property type="entry name" value="C-type lectin-like"/>
    <property type="match status" value="2"/>
</dbReference>
<feature type="chain" id="PRO_5042012807" evidence="1">
    <location>
        <begin position="22"/>
        <end position="336"/>
    </location>
</feature>
<dbReference type="PROSITE" id="PS50041">
    <property type="entry name" value="C_TYPE_LECTIN_2"/>
    <property type="match status" value="2"/>
</dbReference>
<dbReference type="CDD" id="cd00037">
    <property type="entry name" value="CLECT"/>
    <property type="match status" value="1"/>
</dbReference>
<dbReference type="WBParaSite" id="MBELARI_LOCUS15045">
    <property type="protein sequence ID" value="MBELARI_LOCUS15045"/>
    <property type="gene ID" value="MBELARI_LOCUS15045"/>
</dbReference>
<dbReference type="Pfam" id="PF00059">
    <property type="entry name" value="Lectin_C"/>
    <property type="match status" value="2"/>
</dbReference>
<accession>A0AAF3ELX1</accession>
<dbReference type="InterPro" id="IPR001304">
    <property type="entry name" value="C-type_lectin-like"/>
</dbReference>
<evidence type="ECO:0000313" key="4">
    <source>
        <dbReference type="WBParaSite" id="MBELARI_LOCUS15045"/>
    </source>
</evidence>
<dbReference type="InterPro" id="IPR016186">
    <property type="entry name" value="C-type_lectin-like/link_sf"/>
</dbReference>
<evidence type="ECO:0000256" key="1">
    <source>
        <dbReference type="SAM" id="SignalP"/>
    </source>
</evidence>
<proteinExistence type="predicted"/>
<feature type="signal peptide" evidence="1">
    <location>
        <begin position="1"/>
        <end position="21"/>
    </location>
</feature>
<keyword evidence="3" id="KW-1185">Reference proteome</keyword>
<evidence type="ECO:0000259" key="2">
    <source>
        <dbReference type="PROSITE" id="PS50041"/>
    </source>
</evidence>
<protein>
    <submittedName>
        <fullName evidence="4">C-type lectin domain-containing protein</fullName>
    </submittedName>
</protein>
<dbReference type="Gene3D" id="3.10.100.10">
    <property type="entry name" value="Mannose-Binding Protein A, subunit A"/>
    <property type="match status" value="2"/>
</dbReference>
<reference evidence="4" key="1">
    <citation type="submission" date="2024-02" db="UniProtKB">
        <authorList>
            <consortium name="WormBaseParasite"/>
        </authorList>
    </citation>
    <scope>IDENTIFICATION</scope>
</reference>
<dbReference type="PANTHER" id="PTHR22803">
    <property type="entry name" value="MANNOSE, PHOSPHOLIPASE, LECTIN RECEPTOR RELATED"/>
    <property type="match status" value="1"/>
</dbReference>